<sequence>MNLLPLILVLVTTQIPCGPRELSVTCKCKQGMATACEALRQTDKKLADALEAAARQAVREVVQAAHAQQGAEESGASESEGEEAAQASSDAPEPPECTGQEHHIISRRIARELDNHRILRGAYKARDRRFVAQAKDEESHCGYQQWHRDVDDEVVEWLKTNKAATSRTFEDFLREIYSRPEMLARFPNGY</sequence>
<dbReference type="EMBL" id="QUMU01000004">
    <property type="protein sequence ID" value="REG32988.1"/>
    <property type="molecule type" value="Genomic_DNA"/>
</dbReference>
<feature type="compositionally biased region" description="Low complexity" evidence="1">
    <location>
        <begin position="64"/>
        <end position="89"/>
    </location>
</feature>
<evidence type="ECO:0000256" key="1">
    <source>
        <dbReference type="SAM" id="MobiDB-lite"/>
    </source>
</evidence>
<name>A0ABX9K4H6_9BACT</name>
<organism evidence="2 3">
    <name type="scientific">Archangium gephyra</name>
    <dbReference type="NCBI Taxonomy" id="48"/>
    <lineage>
        <taxon>Bacteria</taxon>
        <taxon>Pseudomonadati</taxon>
        <taxon>Myxococcota</taxon>
        <taxon>Myxococcia</taxon>
        <taxon>Myxococcales</taxon>
        <taxon>Cystobacterineae</taxon>
        <taxon>Archangiaceae</taxon>
        <taxon>Archangium</taxon>
    </lineage>
</organism>
<evidence type="ECO:0008006" key="4">
    <source>
        <dbReference type="Google" id="ProtNLM"/>
    </source>
</evidence>
<accession>A0ABX9K4H6</accession>
<gene>
    <name evidence="2" type="ORF">ATI61_104278</name>
</gene>
<comment type="caution">
    <text evidence="2">The sequence shown here is derived from an EMBL/GenBank/DDBJ whole genome shotgun (WGS) entry which is preliminary data.</text>
</comment>
<feature type="region of interest" description="Disordered" evidence="1">
    <location>
        <begin position="64"/>
        <end position="101"/>
    </location>
</feature>
<proteinExistence type="predicted"/>
<dbReference type="RefSeq" id="WP_047855168.1">
    <property type="nucleotide sequence ID" value="NZ_CP011509.1"/>
</dbReference>
<keyword evidence="3" id="KW-1185">Reference proteome</keyword>
<dbReference type="Proteomes" id="UP000256345">
    <property type="component" value="Unassembled WGS sequence"/>
</dbReference>
<reference evidence="2 3" key="1">
    <citation type="submission" date="2018-08" db="EMBL/GenBank/DDBJ databases">
        <title>Genomic Encyclopedia of Archaeal and Bacterial Type Strains, Phase II (KMG-II): from individual species to whole genera.</title>
        <authorList>
            <person name="Goeker M."/>
        </authorList>
    </citation>
    <scope>NUCLEOTIDE SEQUENCE [LARGE SCALE GENOMIC DNA]</scope>
    <source>
        <strain evidence="2 3">DSM 2261</strain>
    </source>
</reference>
<protein>
    <recommendedName>
        <fullName evidence="4">Wall-associated protein</fullName>
    </recommendedName>
</protein>
<evidence type="ECO:0000313" key="2">
    <source>
        <dbReference type="EMBL" id="REG32988.1"/>
    </source>
</evidence>
<evidence type="ECO:0000313" key="3">
    <source>
        <dbReference type="Proteomes" id="UP000256345"/>
    </source>
</evidence>